<evidence type="ECO:0000256" key="1">
    <source>
        <dbReference type="ARBA" id="ARBA00022737"/>
    </source>
</evidence>
<dbReference type="SUPFAM" id="SSF48403">
    <property type="entry name" value="Ankyrin repeat"/>
    <property type="match status" value="1"/>
</dbReference>
<dbReference type="PANTHER" id="PTHR24189">
    <property type="entry name" value="MYOTROPHIN"/>
    <property type="match status" value="1"/>
</dbReference>
<evidence type="ECO:0000256" key="2">
    <source>
        <dbReference type="ARBA" id="ARBA00023043"/>
    </source>
</evidence>
<sequence length="500" mass="53791">MPHPYAQDLPASPDPEQQKKRAKDLLKALRAGEATAIARVRYSHPRLAHRPDAELVAAAKLSDAQWVIAREYGFASWRKLQAHLAGEPPEIARPFETELQYYRDRAAGIRSNHRTGEAGSLRLVQRFHPRFAAASEAEIRAADLSQEDAELVVARSHGFDGWDGFAARIEAMQAGRAEEPFRTAFEAIRGDDRAGLAAVLATDPGLVNARGTNGNRLLMLAISMDRLVLAGDLLDAGADPALTNDKGWGPLHDIAYGGGRGDREARMTLLDRLIAAGGSVEAEAYGDGGTPLAVALFWGHADMAERLAAEVVAPLNLRIAAGLGRMDLVALFFEADGTLRPEAGYHRGFYRPHSGFPEWHMTGASQEVLDEALTWAARSGRIEAMAELLARGADIDGVPHNGAALHWALLAHRAEAVDWLLGQGADASRRAVWGDSADVTPLHMAAGWADNPGAARLLLRHGADPTLRDRTYDSTPLGWAEHFGHPEVAAVLRGGAESGA</sequence>
<keyword evidence="6" id="KW-1185">Reference proteome</keyword>
<dbReference type="InterPro" id="IPR050745">
    <property type="entry name" value="Multifunctional_regulatory"/>
</dbReference>
<keyword evidence="1" id="KW-0677">Repeat</keyword>
<dbReference type="InterPro" id="IPR036770">
    <property type="entry name" value="Ankyrin_rpt-contain_sf"/>
</dbReference>
<feature type="repeat" description="ANK" evidence="3">
    <location>
        <begin position="437"/>
        <end position="470"/>
    </location>
</feature>
<dbReference type="PROSITE" id="PS50297">
    <property type="entry name" value="ANK_REP_REGION"/>
    <property type="match status" value="1"/>
</dbReference>
<dbReference type="Proteomes" id="UP000196655">
    <property type="component" value="Unassembled WGS sequence"/>
</dbReference>
<evidence type="ECO:0000313" key="5">
    <source>
        <dbReference type="EMBL" id="OWJ68249.1"/>
    </source>
</evidence>
<dbReference type="InterPro" id="IPR002110">
    <property type="entry name" value="Ankyrin_rpt"/>
</dbReference>
<dbReference type="SMART" id="SM00248">
    <property type="entry name" value="ANK"/>
    <property type="match status" value="6"/>
</dbReference>
<dbReference type="Gene3D" id="1.25.40.20">
    <property type="entry name" value="Ankyrin repeat-containing domain"/>
    <property type="match status" value="3"/>
</dbReference>
<protein>
    <submittedName>
        <fullName evidence="5">Uncharacterized protein</fullName>
    </submittedName>
</protein>
<evidence type="ECO:0000256" key="4">
    <source>
        <dbReference type="SAM" id="MobiDB-lite"/>
    </source>
</evidence>
<name>A0A211ZSP4_9PROT</name>
<feature type="region of interest" description="Disordered" evidence="4">
    <location>
        <begin position="1"/>
        <end position="20"/>
    </location>
</feature>
<dbReference type="PROSITE" id="PS50088">
    <property type="entry name" value="ANK_REPEAT"/>
    <property type="match status" value="1"/>
</dbReference>
<dbReference type="EMBL" id="NHON01000006">
    <property type="protein sequence ID" value="OWJ68249.1"/>
    <property type="molecule type" value="Genomic_DNA"/>
</dbReference>
<comment type="caution">
    <text evidence="5">The sequence shown here is derived from an EMBL/GenBank/DDBJ whole genome shotgun (WGS) entry which is preliminary data.</text>
</comment>
<dbReference type="Pfam" id="PF12796">
    <property type="entry name" value="Ank_2"/>
    <property type="match status" value="1"/>
</dbReference>
<accession>A0A211ZSP4</accession>
<gene>
    <name evidence="5" type="ORF">BWR60_04925</name>
</gene>
<proteinExistence type="predicted"/>
<evidence type="ECO:0000313" key="6">
    <source>
        <dbReference type="Proteomes" id="UP000196655"/>
    </source>
</evidence>
<dbReference type="AlphaFoldDB" id="A0A211ZSP4"/>
<dbReference type="RefSeq" id="WP_218823346.1">
    <property type="nucleotide sequence ID" value="NZ_NHON01000006.1"/>
</dbReference>
<dbReference type="PANTHER" id="PTHR24189:SF50">
    <property type="entry name" value="ANKYRIN REPEAT AND SOCS BOX PROTEIN 2"/>
    <property type="match status" value="1"/>
</dbReference>
<keyword evidence="2 3" id="KW-0040">ANK repeat</keyword>
<dbReference type="Pfam" id="PF00023">
    <property type="entry name" value="Ank"/>
    <property type="match status" value="1"/>
</dbReference>
<reference evidence="6" key="1">
    <citation type="submission" date="2017-05" db="EMBL/GenBank/DDBJ databases">
        <authorList>
            <person name="Macchi M."/>
            <person name="Festa S."/>
            <person name="Coppotelli B.M."/>
            <person name="Morelli I.S."/>
        </authorList>
    </citation>
    <scope>NUCLEOTIDE SEQUENCE [LARGE SCALE GENOMIC DNA]</scope>
    <source>
        <strain evidence="6">I</strain>
    </source>
</reference>
<organism evidence="5 6">
    <name type="scientific">Inquilinus limosus</name>
    <dbReference type="NCBI Taxonomy" id="171674"/>
    <lineage>
        <taxon>Bacteria</taxon>
        <taxon>Pseudomonadati</taxon>
        <taxon>Pseudomonadota</taxon>
        <taxon>Alphaproteobacteria</taxon>
        <taxon>Rhodospirillales</taxon>
        <taxon>Rhodospirillaceae</taxon>
        <taxon>Inquilinus</taxon>
    </lineage>
</organism>
<evidence type="ECO:0000256" key="3">
    <source>
        <dbReference type="PROSITE-ProRule" id="PRU00023"/>
    </source>
</evidence>
<dbReference type="STRING" id="1122125.GCA_000423185_03667"/>